<evidence type="ECO:0000256" key="6">
    <source>
        <dbReference type="ARBA" id="ARBA00023065"/>
    </source>
</evidence>
<dbReference type="GO" id="GO:0016787">
    <property type="term" value="F:hydrolase activity"/>
    <property type="evidence" value="ECO:0007669"/>
    <property type="project" value="InterPro"/>
</dbReference>
<feature type="compositionally biased region" description="Low complexity" evidence="10">
    <location>
        <begin position="629"/>
        <end position="644"/>
    </location>
</feature>
<feature type="transmembrane region" description="Helical" evidence="11">
    <location>
        <begin position="699"/>
        <end position="719"/>
    </location>
</feature>
<dbReference type="GO" id="GO:0005886">
    <property type="term" value="C:plasma membrane"/>
    <property type="evidence" value="ECO:0007669"/>
    <property type="project" value="TreeGrafter"/>
</dbReference>
<feature type="region of interest" description="Disordered" evidence="10">
    <location>
        <begin position="662"/>
        <end position="687"/>
    </location>
</feature>
<keyword evidence="4 11" id="KW-1133">Transmembrane helix</keyword>
<reference evidence="14" key="1">
    <citation type="submission" date="2023-08" db="EMBL/GenBank/DDBJ databases">
        <title>Reference Genome Resource for the Citrus Pathogen Phytophthora citrophthora.</title>
        <authorList>
            <person name="Moller H."/>
            <person name="Coetzee B."/>
            <person name="Rose L.J."/>
            <person name="Van Niekerk J.M."/>
        </authorList>
    </citation>
    <scope>NUCLEOTIDE SEQUENCE</scope>
    <source>
        <strain evidence="14">STE-U-9442</strain>
    </source>
</reference>
<feature type="compositionally biased region" description="Basic residues" evidence="10">
    <location>
        <begin position="616"/>
        <end position="628"/>
    </location>
</feature>
<feature type="transmembrane region" description="Helical" evidence="11">
    <location>
        <begin position="392"/>
        <end position="416"/>
    </location>
</feature>
<evidence type="ECO:0000256" key="4">
    <source>
        <dbReference type="ARBA" id="ARBA00022989"/>
    </source>
</evidence>
<feature type="region of interest" description="Disordered" evidence="10">
    <location>
        <begin position="542"/>
        <end position="562"/>
    </location>
</feature>
<feature type="domain" description="Calcineurin-like phosphoesterase" evidence="12">
    <location>
        <begin position="755"/>
        <end position="973"/>
    </location>
</feature>
<comment type="caution">
    <text evidence="14">The sequence shown here is derived from an EMBL/GenBank/DDBJ whole genome shotgun (WGS) entry which is preliminary data.</text>
</comment>
<dbReference type="Proteomes" id="UP001259832">
    <property type="component" value="Unassembled WGS sequence"/>
</dbReference>
<feature type="transmembrane region" description="Helical" evidence="11">
    <location>
        <begin position="422"/>
        <end position="440"/>
    </location>
</feature>
<accession>A0AAD9G621</accession>
<dbReference type="SUPFAM" id="SSF56300">
    <property type="entry name" value="Metallo-dependent phosphatases"/>
    <property type="match status" value="1"/>
</dbReference>
<evidence type="ECO:0000256" key="8">
    <source>
        <dbReference type="ARBA" id="ARBA00023201"/>
    </source>
</evidence>
<feature type="transmembrane region" description="Helical" evidence="11">
    <location>
        <begin position="461"/>
        <end position="482"/>
    </location>
</feature>
<keyword evidence="7 11" id="KW-0472">Membrane</keyword>
<dbReference type="InterPro" id="IPR004843">
    <property type="entry name" value="Calcineurin-like_PHP"/>
</dbReference>
<dbReference type="InterPro" id="IPR006153">
    <property type="entry name" value="Cation/H_exchanger_TM"/>
</dbReference>
<evidence type="ECO:0000259" key="12">
    <source>
        <dbReference type="Pfam" id="PF00149"/>
    </source>
</evidence>
<evidence type="ECO:0000256" key="10">
    <source>
        <dbReference type="SAM" id="MobiDB-lite"/>
    </source>
</evidence>
<evidence type="ECO:0000256" key="7">
    <source>
        <dbReference type="ARBA" id="ARBA00023136"/>
    </source>
</evidence>
<proteinExistence type="inferred from homology"/>
<comment type="similarity">
    <text evidence="9">Belongs to the monovalent cation:proton antiporter 1 (CPA1) transporter (TC 2.A.36) family.</text>
</comment>
<evidence type="ECO:0000313" key="14">
    <source>
        <dbReference type="EMBL" id="KAK1932507.1"/>
    </source>
</evidence>
<dbReference type="GO" id="GO:0098719">
    <property type="term" value="P:sodium ion import across plasma membrane"/>
    <property type="evidence" value="ECO:0007669"/>
    <property type="project" value="TreeGrafter"/>
</dbReference>
<feature type="transmembrane region" description="Helical" evidence="11">
    <location>
        <begin position="298"/>
        <end position="327"/>
    </location>
</feature>
<dbReference type="InterPro" id="IPR029052">
    <property type="entry name" value="Metallo-depent_PP-like"/>
</dbReference>
<dbReference type="PANTHER" id="PTHR10110">
    <property type="entry name" value="SODIUM/HYDROGEN EXCHANGER"/>
    <property type="match status" value="1"/>
</dbReference>
<evidence type="ECO:0000256" key="1">
    <source>
        <dbReference type="ARBA" id="ARBA00004141"/>
    </source>
</evidence>
<sequence length="1051" mass="116450">MLPEGIVWFEIVPTSVKQIQYKTQVNLSYFAEKLVGVSLCRRILILRPHSLFRTTTGRTKAMGKDWEPDFSASATGNAVLDAARGVTGSGAAATKEQGGTEWTRLELCVIASLQLALVLVAYRLDRSQHPALISESAVAIFFGVLFGAGVLIFYPMESLNNGMDPEVLFYALLPPIILEAGFNMKKRGFFSNFNAIMLLSIVGTLIATFITGGVLLWIGDMGFITKLTAAEAYLYGALISAVDPVATLSVFKKNGVPPLLFNLVFGESMLNDGVAIVSFTLFQGLIRSGIADVTLNNAGLIIIKVFGIGFGSVGLAAVVCFTSAFLLKQADPVLQQYPSYEISIVLLSAYLSYVIADLVGMSGIVALFFSGVLMSHYHLYNIADESATALRHLLTTSAFLAENFVFIYMGMSVVAYSGYFTWDWGFILVNMLACLVGRMLNTFPMCMLANLGRSEDNKIPWSYMVVIWFAGLRGAIAFALALNVYTPNRVHASVIQSTTLFTVMFTTLVFGMGTSPVLRYFGLTATQEQEREFDDEGANERLLDDDNEHDADTSFHPIDRSTSHRNFGGIHGMWERIDEKYLKPLFGGLPRDQQHPSEQASIAAVKRAMDPSTTSPRHRSRSQKHKQSPKLSSPQSPSSPVSMSLAEVAENHDAAENVLEEGLRKREEHDEGKDRHSVVPRRGSGWSLTPNGATNYEHWVKFIALGSLGVWVIFVLFFWHTGVAPASTGKQTKARTNNINSQPSILDGFPDETSFIAFGDFGTGDENQRRVALALENYTATMDPPPAFVLSTGDQIYGHGIESANDPLLSANFEQMYRNPKLQVPWYVAIGNHDCEGSIDAMLQYAGKKDSLWYMPQRYYSIDRPVAPKTILRLVVIDACDLVCGREPRDIRCTERMNEQSSVETRQSQYEWIEQTLSAGKPPGVERMWTIVMGHWGVYSFAGNADTPELIDRLDPMLKKYNVHAYFNGHDHSMQHVRKIDTDGSARNYFISGAGGYQIHSLQPKARANPDLVHAALTHGFMSVHMTRTYFRVQLVDATSEILYTTDVRYK</sequence>
<keyword evidence="15" id="KW-1185">Reference proteome</keyword>
<dbReference type="Gene3D" id="6.10.140.1330">
    <property type="match status" value="1"/>
</dbReference>
<keyword evidence="3 9" id="KW-0812">Transmembrane</keyword>
<evidence type="ECO:0000256" key="5">
    <source>
        <dbReference type="ARBA" id="ARBA00023053"/>
    </source>
</evidence>
<feature type="transmembrane region" description="Helical" evidence="11">
    <location>
        <begin position="339"/>
        <end position="356"/>
    </location>
</feature>
<dbReference type="EMBL" id="JASMQC010000029">
    <property type="protein sequence ID" value="KAK1932507.1"/>
    <property type="molecule type" value="Genomic_DNA"/>
</dbReference>
<keyword evidence="6 9" id="KW-0406">Ion transport</keyword>
<feature type="transmembrane region" description="Helical" evidence="11">
    <location>
        <begin position="196"/>
        <end position="218"/>
    </location>
</feature>
<dbReference type="GO" id="GO:0015385">
    <property type="term" value="F:sodium:proton antiporter activity"/>
    <property type="evidence" value="ECO:0007669"/>
    <property type="project" value="InterPro"/>
</dbReference>
<evidence type="ECO:0000313" key="15">
    <source>
        <dbReference type="Proteomes" id="UP001259832"/>
    </source>
</evidence>
<protein>
    <recommendedName>
        <fullName evidence="9">Sodium/hydrogen exchanger</fullName>
    </recommendedName>
</protein>
<evidence type="ECO:0000259" key="13">
    <source>
        <dbReference type="Pfam" id="PF00999"/>
    </source>
</evidence>
<evidence type="ECO:0000256" key="9">
    <source>
        <dbReference type="RuleBase" id="RU003722"/>
    </source>
</evidence>
<feature type="transmembrane region" description="Helical" evidence="11">
    <location>
        <begin position="104"/>
        <end position="124"/>
    </location>
</feature>
<dbReference type="GO" id="GO:0051453">
    <property type="term" value="P:regulation of intracellular pH"/>
    <property type="evidence" value="ECO:0007669"/>
    <property type="project" value="TreeGrafter"/>
</dbReference>
<feature type="domain" description="Cation/H+ exchanger transmembrane" evidence="13">
    <location>
        <begin position="128"/>
        <end position="519"/>
    </location>
</feature>
<feature type="transmembrane region" description="Helical" evidence="11">
    <location>
        <begin position="494"/>
        <end position="513"/>
    </location>
</feature>
<dbReference type="Gene3D" id="3.60.21.10">
    <property type="match status" value="1"/>
</dbReference>
<feature type="compositionally biased region" description="Basic and acidic residues" evidence="10">
    <location>
        <begin position="662"/>
        <end position="677"/>
    </location>
</feature>
<comment type="subcellular location">
    <subcellularLocation>
        <location evidence="1">Membrane</location>
        <topology evidence="1">Multi-pass membrane protein</topology>
    </subcellularLocation>
</comment>
<dbReference type="GO" id="GO:0015386">
    <property type="term" value="F:potassium:proton antiporter activity"/>
    <property type="evidence" value="ECO:0007669"/>
    <property type="project" value="TreeGrafter"/>
</dbReference>
<dbReference type="Pfam" id="PF00999">
    <property type="entry name" value="Na_H_Exchanger"/>
    <property type="match status" value="1"/>
</dbReference>
<dbReference type="Pfam" id="PF00149">
    <property type="entry name" value="Metallophos"/>
    <property type="match status" value="1"/>
</dbReference>
<keyword evidence="9" id="KW-0050">Antiport</keyword>
<evidence type="ECO:0000256" key="11">
    <source>
        <dbReference type="SAM" id="Phobius"/>
    </source>
</evidence>
<keyword evidence="5" id="KW-0915">Sodium</keyword>
<keyword evidence="8 9" id="KW-0739">Sodium transport</keyword>
<dbReference type="InterPro" id="IPR004709">
    <property type="entry name" value="NaH_exchanger"/>
</dbReference>
<name>A0AAD9G621_9STRA</name>
<dbReference type="NCBIfam" id="TIGR00840">
    <property type="entry name" value="b_cpa1"/>
    <property type="match status" value="1"/>
</dbReference>
<evidence type="ECO:0000256" key="2">
    <source>
        <dbReference type="ARBA" id="ARBA00022448"/>
    </source>
</evidence>
<dbReference type="InterPro" id="IPR018422">
    <property type="entry name" value="Cation/H_exchanger_CPA1"/>
</dbReference>
<dbReference type="PANTHER" id="PTHR10110:SF187">
    <property type="entry name" value="SODIUM_HYDROGEN EXCHANGER"/>
    <property type="match status" value="1"/>
</dbReference>
<gene>
    <name evidence="14" type="ORF">P3T76_012091</name>
</gene>
<feature type="transmembrane region" description="Helical" evidence="11">
    <location>
        <begin position="136"/>
        <end position="155"/>
    </location>
</feature>
<dbReference type="PRINTS" id="PR01084">
    <property type="entry name" value="NAHEXCHNGR"/>
</dbReference>
<evidence type="ECO:0000256" key="3">
    <source>
        <dbReference type="ARBA" id="ARBA00022692"/>
    </source>
</evidence>
<organism evidence="14 15">
    <name type="scientific">Phytophthora citrophthora</name>
    <dbReference type="NCBI Taxonomy" id="4793"/>
    <lineage>
        <taxon>Eukaryota</taxon>
        <taxon>Sar</taxon>
        <taxon>Stramenopiles</taxon>
        <taxon>Oomycota</taxon>
        <taxon>Peronosporomycetes</taxon>
        <taxon>Peronosporales</taxon>
        <taxon>Peronosporaceae</taxon>
        <taxon>Phytophthora</taxon>
    </lineage>
</organism>
<feature type="region of interest" description="Disordered" evidence="10">
    <location>
        <begin position="587"/>
        <end position="644"/>
    </location>
</feature>
<keyword evidence="2 9" id="KW-0813">Transport</keyword>
<dbReference type="AlphaFoldDB" id="A0AAD9G621"/>